<evidence type="ECO:0000313" key="9">
    <source>
        <dbReference type="EMBL" id="NEN05669.1"/>
    </source>
</evidence>
<reference evidence="9 10" key="1">
    <citation type="journal article" date="2014" name="J. Microbiol.">
        <title>Diaminobutyricibacter tongyongensis gen. nov., sp. nov. and Homoserinibacter gongjuensis gen. nov., sp. nov. belong to the family Microbacteriaceae.</title>
        <authorList>
            <person name="Kim S.J."/>
            <person name="Ahn J.H."/>
            <person name="Weon H.Y."/>
            <person name="Hamada M."/>
            <person name="Suzuki K."/>
            <person name="Kwon S.W."/>
        </authorList>
    </citation>
    <scope>NUCLEOTIDE SEQUENCE [LARGE SCALE GENOMIC DNA]</scope>
    <source>
        <strain evidence="9 10">NBRC 108724</strain>
    </source>
</reference>
<dbReference type="GO" id="GO:0055085">
    <property type="term" value="P:transmembrane transport"/>
    <property type="evidence" value="ECO:0007669"/>
    <property type="project" value="InterPro"/>
</dbReference>
<evidence type="ECO:0000259" key="8">
    <source>
        <dbReference type="PROSITE" id="PS50928"/>
    </source>
</evidence>
<accession>A0A6L9XW71</accession>
<keyword evidence="5 7" id="KW-1133">Transmembrane helix</keyword>
<feature type="transmembrane region" description="Helical" evidence="7">
    <location>
        <begin position="9"/>
        <end position="30"/>
    </location>
</feature>
<dbReference type="GO" id="GO:0005886">
    <property type="term" value="C:plasma membrane"/>
    <property type="evidence" value="ECO:0007669"/>
    <property type="project" value="UniProtKB-SubCell"/>
</dbReference>
<dbReference type="PANTHER" id="PTHR43744">
    <property type="entry name" value="ABC TRANSPORTER PERMEASE PROTEIN MG189-RELATED-RELATED"/>
    <property type="match status" value="1"/>
</dbReference>
<feature type="transmembrane region" description="Helical" evidence="7">
    <location>
        <begin position="112"/>
        <end position="132"/>
    </location>
</feature>
<sequence length="280" mass="30365">MFRYTKKTLTIEIITILAAVILLLPFWILLMGSLKTLPEILSSAAIAPPTHPTIDAFVELLSPASSSSGNIWAGLASSVIITAGSIFLLVALGSLAAYGIARSTSRWSRRSYYLFLVAIILPTQLGTLPLYIGARTVGLVGNPLGMVLIYTGMLLPLSVFLYANFFRNLSQEYEEAAIIDGANRYQVFSRIVLPLMSPATGTVAILAGLIVWNDFFTALIFLNGTAYQTLPVVMYSYVGSLVSQWNLIFAVVIVSMIPILAFYAFAQKKFIQGYAGGLKG</sequence>
<dbReference type="InterPro" id="IPR000515">
    <property type="entry name" value="MetI-like"/>
</dbReference>
<feature type="transmembrane region" description="Helical" evidence="7">
    <location>
        <begin position="218"/>
        <end position="238"/>
    </location>
</feature>
<evidence type="ECO:0000256" key="7">
    <source>
        <dbReference type="RuleBase" id="RU363032"/>
    </source>
</evidence>
<dbReference type="CDD" id="cd06261">
    <property type="entry name" value="TM_PBP2"/>
    <property type="match status" value="1"/>
</dbReference>
<dbReference type="RefSeq" id="WP_163288851.1">
    <property type="nucleotide sequence ID" value="NZ_JAAGWY010000001.1"/>
</dbReference>
<keyword evidence="6 7" id="KW-0472">Membrane</keyword>
<organism evidence="9 10">
    <name type="scientific">Leifsonia tongyongensis</name>
    <dbReference type="NCBI Taxonomy" id="1268043"/>
    <lineage>
        <taxon>Bacteria</taxon>
        <taxon>Bacillati</taxon>
        <taxon>Actinomycetota</taxon>
        <taxon>Actinomycetes</taxon>
        <taxon>Micrococcales</taxon>
        <taxon>Microbacteriaceae</taxon>
        <taxon>Leifsonia</taxon>
    </lineage>
</organism>
<dbReference type="PANTHER" id="PTHR43744:SF3">
    <property type="entry name" value="LACTOSE TRANSPORT SYSTEM PERMEASE PROTEIN LACG"/>
    <property type="match status" value="1"/>
</dbReference>
<dbReference type="SUPFAM" id="SSF161098">
    <property type="entry name" value="MetI-like"/>
    <property type="match status" value="1"/>
</dbReference>
<comment type="subcellular location">
    <subcellularLocation>
        <location evidence="1 7">Cell membrane</location>
        <topology evidence="1 7">Multi-pass membrane protein</topology>
    </subcellularLocation>
</comment>
<evidence type="ECO:0000256" key="4">
    <source>
        <dbReference type="ARBA" id="ARBA00022692"/>
    </source>
</evidence>
<name>A0A6L9XW71_9MICO</name>
<evidence type="ECO:0000256" key="3">
    <source>
        <dbReference type="ARBA" id="ARBA00022475"/>
    </source>
</evidence>
<feature type="domain" description="ABC transmembrane type-1" evidence="8">
    <location>
        <begin position="75"/>
        <end position="266"/>
    </location>
</feature>
<comment type="similarity">
    <text evidence="7">Belongs to the binding-protein-dependent transport system permease family.</text>
</comment>
<dbReference type="Pfam" id="PF00528">
    <property type="entry name" value="BPD_transp_1"/>
    <property type="match status" value="1"/>
</dbReference>
<dbReference type="AlphaFoldDB" id="A0A6L9XW71"/>
<keyword evidence="2 7" id="KW-0813">Transport</keyword>
<evidence type="ECO:0000256" key="6">
    <source>
        <dbReference type="ARBA" id="ARBA00023136"/>
    </source>
</evidence>
<proteinExistence type="inferred from homology"/>
<comment type="caution">
    <text evidence="9">The sequence shown here is derived from an EMBL/GenBank/DDBJ whole genome shotgun (WGS) entry which is preliminary data.</text>
</comment>
<dbReference type="InterPro" id="IPR035906">
    <property type="entry name" value="MetI-like_sf"/>
</dbReference>
<dbReference type="Gene3D" id="1.10.3720.10">
    <property type="entry name" value="MetI-like"/>
    <property type="match status" value="1"/>
</dbReference>
<dbReference type="PROSITE" id="PS50928">
    <property type="entry name" value="ABC_TM1"/>
    <property type="match status" value="1"/>
</dbReference>
<feature type="transmembrane region" description="Helical" evidence="7">
    <location>
        <begin position="144"/>
        <end position="166"/>
    </location>
</feature>
<evidence type="ECO:0000256" key="1">
    <source>
        <dbReference type="ARBA" id="ARBA00004651"/>
    </source>
</evidence>
<protein>
    <submittedName>
        <fullName evidence="9">Carbohydrate ABC transporter permease</fullName>
    </submittedName>
</protein>
<dbReference type="Proteomes" id="UP000474967">
    <property type="component" value="Unassembled WGS sequence"/>
</dbReference>
<keyword evidence="3" id="KW-1003">Cell membrane</keyword>
<keyword evidence="4 7" id="KW-0812">Transmembrane</keyword>
<gene>
    <name evidence="9" type="ORF">G3T36_07270</name>
</gene>
<keyword evidence="10" id="KW-1185">Reference proteome</keyword>
<evidence type="ECO:0000256" key="5">
    <source>
        <dbReference type="ARBA" id="ARBA00022989"/>
    </source>
</evidence>
<dbReference type="EMBL" id="JAAGWY010000001">
    <property type="protein sequence ID" value="NEN05669.1"/>
    <property type="molecule type" value="Genomic_DNA"/>
</dbReference>
<evidence type="ECO:0000313" key="10">
    <source>
        <dbReference type="Proteomes" id="UP000474967"/>
    </source>
</evidence>
<evidence type="ECO:0000256" key="2">
    <source>
        <dbReference type="ARBA" id="ARBA00022448"/>
    </source>
</evidence>
<feature type="transmembrane region" description="Helical" evidence="7">
    <location>
        <begin position="187"/>
        <end position="212"/>
    </location>
</feature>
<feature type="transmembrane region" description="Helical" evidence="7">
    <location>
        <begin position="245"/>
        <end position="266"/>
    </location>
</feature>
<feature type="transmembrane region" description="Helical" evidence="7">
    <location>
        <begin position="71"/>
        <end position="100"/>
    </location>
</feature>